<feature type="compositionally biased region" description="Polar residues" evidence="1">
    <location>
        <begin position="604"/>
        <end position="616"/>
    </location>
</feature>
<keyword evidence="2" id="KW-0472">Membrane</keyword>
<feature type="compositionally biased region" description="Polar residues" evidence="1">
    <location>
        <begin position="526"/>
        <end position="536"/>
    </location>
</feature>
<evidence type="ECO:0000313" key="4">
    <source>
        <dbReference type="EMBL" id="KAK3678965.1"/>
    </source>
</evidence>
<dbReference type="Pfam" id="PF00026">
    <property type="entry name" value="Asp"/>
    <property type="match status" value="1"/>
</dbReference>
<dbReference type="InterPro" id="IPR021109">
    <property type="entry name" value="Peptidase_aspartic_dom_sf"/>
</dbReference>
<accession>A0AAE0WVN6</accession>
<feature type="compositionally biased region" description="Low complexity" evidence="1">
    <location>
        <begin position="617"/>
        <end position="628"/>
    </location>
</feature>
<dbReference type="AlphaFoldDB" id="A0AAE0WVN6"/>
<organism evidence="4 5">
    <name type="scientific">Recurvomyces mirabilis</name>
    <dbReference type="NCBI Taxonomy" id="574656"/>
    <lineage>
        <taxon>Eukaryota</taxon>
        <taxon>Fungi</taxon>
        <taxon>Dikarya</taxon>
        <taxon>Ascomycota</taxon>
        <taxon>Pezizomycotina</taxon>
        <taxon>Dothideomycetes</taxon>
        <taxon>Dothideomycetidae</taxon>
        <taxon>Mycosphaerellales</taxon>
        <taxon>Teratosphaeriaceae</taxon>
        <taxon>Recurvomyces</taxon>
    </lineage>
</organism>
<dbReference type="PANTHER" id="PTHR16861">
    <property type="entry name" value="GLYCOPROTEIN 38"/>
    <property type="match status" value="1"/>
</dbReference>
<dbReference type="Proteomes" id="UP001274830">
    <property type="component" value="Unassembled WGS sequence"/>
</dbReference>
<evidence type="ECO:0000313" key="5">
    <source>
        <dbReference type="Proteomes" id="UP001274830"/>
    </source>
</evidence>
<dbReference type="Gene3D" id="2.40.70.10">
    <property type="entry name" value="Acid Proteases"/>
    <property type="match status" value="2"/>
</dbReference>
<evidence type="ECO:0000256" key="1">
    <source>
        <dbReference type="SAM" id="MobiDB-lite"/>
    </source>
</evidence>
<evidence type="ECO:0000256" key="2">
    <source>
        <dbReference type="SAM" id="Phobius"/>
    </source>
</evidence>
<feature type="region of interest" description="Disordered" evidence="1">
    <location>
        <begin position="721"/>
        <end position="745"/>
    </location>
</feature>
<gene>
    <name evidence="4" type="ORF">LTR78_001418</name>
</gene>
<protein>
    <recommendedName>
        <fullName evidence="3">Peptidase A1 domain-containing protein</fullName>
    </recommendedName>
</protein>
<dbReference type="CDD" id="cd12087">
    <property type="entry name" value="TM_EGFR-like"/>
    <property type="match status" value="1"/>
</dbReference>
<dbReference type="SUPFAM" id="SSF50630">
    <property type="entry name" value="Acid proteases"/>
    <property type="match status" value="1"/>
</dbReference>
<name>A0AAE0WVN6_9PEZI</name>
<sequence length="745" mass="79815">MVSLPSERLSQVLSAEGVGQRLRSKTSATMGLAMGRLLLLPGAILALSVQHTLASPLEARETTNNSLVAPIDFAPDGNWDGIDGSWSTFAIGIGTPFQYIRTFVSLAAYQTLAVLPVGCQSATSYSACANNRGGIYNETASSSFQSIGIYNWMIESNLGIEGNSQYGYDTVALGNGSNGPTLKNTTVGGYAVADFYLGIFGVNPKPTNFTTFDNGSPSYISQLKEQNLISSISASYTAGAPYRSNKVPGTLTLGGYDSSKFVPNDVEFVFSGDNTRDIVVGVQSISTPSQNSSDPVAVEMLPGPIFAFVDSTVPQIWLPADACKIFEYEFGLMYDNKTELYLVNDTLHSSLIARNASITFGLAQSTTGGEVVQITLPYAAFDLEASPPYQGLANQTRYFPLRRAANDSQYTLGRTFFQEAYVTIDWEAQRFNVSQVQWTQNAQSQLIAIAPGSMSAKTTYPGTGTSSSSQSKGLTAGAIAGIVVGVIAGLIVLALFLFWLIRKRRQSAKAKAEAAAAEKLDEDGSVVTSGRGSQPTVFPKAELEGSAPIPPGQRDSDNRRLLSAHGSDPDTPGTMGAPSSAGYFRDQRGSSAYSPSTPVAGEGTHSSTQSESNGTHSSSILFSPLSPSNASEADSKERQVYEMAGDMPTIKEKDGKALSEKEAMQRREREYNGVDTSPVSAPEQDEQPARERRLMNPEEVVQADNSRLALPDNFTRHRAFSFEEQRGDLGKVTGTEDSDELYSAR</sequence>
<proteinExistence type="predicted"/>
<dbReference type="InterPro" id="IPR034164">
    <property type="entry name" value="Pepsin-like_dom"/>
</dbReference>
<dbReference type="CDD" id="cd05471">
    <property type="entry name" value="pepsin_like"/>
    <property type="match status" value="1"/>
</dbReference>
<feature type="transmembrane region" description="Helical" evidence="2">
    <location>
        <begin position="476"/>
        <end position="501"/>
    </location>
</feature>
<feature type="compositionally biased region" description="Acidic residues" evidence="1">
    <location>
        <begin position="736"/>
        <end position="745"/>
    </location>
</feature>
<feature type="compositionally biased region" description="Basic and acidic residues" evidence="1">
    <location>
        <begin position="649"/>
        <end position="672"/>
    </location>
</feature>
<dbReference type="PROSITE" id="PS51767">
    <property type="entry name" value="PEPTIDASE_A1"/>
    <property type="match status" value="1"/>
</dbReference>
<keyword evidence="5" id="KW-1185">Reference proteome</keyword>
<dbReference type="EMBL" id="JAUTXT010000003">
    <property type="protein sequence ID" value="KAK3678965.1"/>
    <property type="molecule type" value="Genomic_DNA"/>
</dbReference>
<keyword evidence="2" id="KW-1133">Transmembrane helix</keyword>
<dbReference type="InterPro" id="IPR033121">
    <property type="entry name" value="PEPTIDASE_A1"/>
</dbReference>
<comment type="caution">
    <text evidence="4">The sequence shown here is derived from an EMBL/GenBank/DDBJ whole genome shotgun (WGS) entry which is preliminary data.</text>
</comment>
<feature type="domain" description="Peptidase A1" evidence="3">
    <location>
        <begin position="87"/>
        <end position="434"/>
    </location>
</feature>
<feature type="region of interest" description="Disordered" evidence="1">
    <location>
        <begin position="516"/>
        <end position="708"/>
    </location>
</feature>
<keyword evidence="2" id="KW-0812">Transmembrane</keyword>
<evidence type="ECO:0000259" key="3">
    <source>
        <dbReference type="PROSITE" id="PS51767"/>
    </source>
</evidence>
<reference evidence="4" key="1">
    <citation type="submission" date="2023-07" db="EMBL/GenBank/DDBJ databases">
        <title>Black Yeasts Isolated from many extreme environments.</title>
        <authorList>
            <person name="Coleine C."/>
            <person name="Stajich J.E."/>
            <person name="Selbmann L."/>
        </authorList>
    </citation>
    <scope>NUCLEOTIDE SEQUENCE</scope>
    <source>
        <strain evidence="4">CCFEE 5485</strain>
    </source>
</reference>
<feature type="compositionally biased region" description="Basic and acidic residues" evidence="1">
    <location>
        <begin position="687"/>
        <end position="696"/>
    </location>
</feature>
<dbReference type="PANTHER" id="PTHR16861:SF4">
    <property type="entry name" value="SH3 DOMAIN PROTEIN (AFU_ORTHOLOGUE AFUA_1G13610)"/>
    <property type="match status" value="1"/>
</dbReference>